<organism evidence="1 2">
    <name type="scientific">Penicillium arizonense</name>
    <dbReference type="NCBI Taxonomy" id="1835702"/>
    <lineage>
        <taxon>Eukaryota</taxon>
        <taxon>Fungi</taxon>
        <taxon>Dikarya</taxon>
        <taxon>Ascomycota</taxon>
        <taxon>Pezizomycotina</taxon>
        <taxon>Eurotiomycetes</taxon>
        <taxon>Eurotiomycetidae</taxon>
        <taxon>Eurotiales</taxon>
        <taxon>Aspergillaceae</taxon>
        <taxon>Penicillium</taxon>
    </lineage>
</organism>
<dbReference type="EMBL" id="LXJU01000009">
    <property type="protein sequence ID" value="OGE52800.1"/>
    <property type="molecule type" value="Genomic_DNA"/>
</dbReference>
<protein>
    <recommendedName>
        <fullName evidence="3">Terpenoid synthase</fullName>
    </recommendedName>
</protein>
<dbReference type="Pfam" id="PF19086">
    <property type="entry name" value="Terpene_syn_C_2"/>
    <property type="match status" value="1"/>
</dbReference>
<keyword evidence="2" id="KW-1185">Reference proteome</keyword>
<evidence type="ECO:0008006" key="3">
    <source>
        <dbReference type="Google" id="ProtNLM"/>
    </source>
</evidence>
<dbReference type="STRING" id="1835702.A0A1F5LIF0"/>
<gene>
    <name evidence="1" type="ORF">PENARI_c009G09536</name>
</gene>
<dbReference type="GeneID" id="34576728"/>
<reference evidence="1 2" key="1">
    <citation type="journal article" date="2016" name="Sci. Rep.">
        <title>Penicillium arizonense, a new, genome sequenced fungal species, reveals a high chemical diversity in secreted metabolites.</title>
        <authorList>
            <person name="Grijseels S."/>
            <person name="Nielsen J.C."/>
            <person name="Randelovic M."/>
            <person name="Nielsen J."/>
            <person name="Nielsen K.F."/>
            <person name="Workman M."/>
            <person name="Frisvad J.C."/>
        </authorList>
    </citation>
    <scope>NUCLEOTIDE SEQUENCE [LARGE SCALE GENOMIC DNA]</scope>
    <source>
        <strain evidence="1 2">CBS 141311</strain>
    </source>
</reference>
<dbReference type="Proteomes" id="UP000177622">
    <property type="component" value="Unassembled WGS sequence"/>
</dbReference>
<proteinExistence type="predicted"/>
<evidence type="ECO:0000313" key="2">
    <source>
        <dbReference type="Proteomes" id="UP000177622"/>
    </source>
</evidence>
<comment type="caution">
    <text evidence="1">The sequence shown here is derived from an EMBL/GenBank/DDBJ whole genome shotgun (WGS) entry which is preliminary data.</text>
</comment>
<dbReference type="RefSeq" id="XP_022488240.1">
    <property type="nucleotide sequence ID" value="XM_022631994.1"/>
</dbReference>
<dbReference type="OrthoDB" id="3004402at2759"/>
<name>A0A1F5LIF0_PENAI</name>
<accession>A0A1F5LIF0</accession>
<dbReference type="Gene3D" id="1.10.600.10">
    <property type="entry name" value="Farnesyl Diphosphate Synthase"/>
    <property type="match status" value="1"/>
</dbReference>
<dbReference type="AlphaFoldDB" id="A0A1F5LIF0"/>
<dbReference type="InterPro" id="IPR008949">
    <property type="entry name" value="Isoprenoid_synthase_dom_sf"/>
</dbReference>
<sequence length="217" mass="25378">MDFAQMLSYRERVMNIALGMASPDRDLCLEWMLHDTFQDMRNIDEVQANDVAQGFCQLLQAQTSQERISIQTLGSYLSFREVDAGRPFGAKLRLSHAELENVSALESAAFRHMGVVNDIYSWEREWRVFQENQTDGSRPLSAIYILANETELPFAACKRLMYSYCRELELAIKETRDKLRNDGVNDLSPEMDMYIKGLEYFMRGNELWSQWTPRYRQ</sequence>
<evidence type="ECO:0000313" key="1">
    <source>
        <dbReference type="EMBL" id="OGE52800.1"/>
    </source>
</evidence>
<dbReference type="SUPFAM" id="SSF48576">
    <property type="entry name" value="Terpenoid synthases"/>
    <property type="match status" value="1"/>
</dbReference>